<proteinExistence type="predicted"/>
<accession>A0A485L1S7</accession>
<name>A0A485L1S7_9STRA</name>
<dbReference type="EMBL" id="VJMH01005530">
    <property type="protein sequence ID" value="KAF0694941.1"/>
    <property type="molecule type" value="Genomic_DNA"/>
</dbReference>
<evidence type="ECO:0000313" key="2">
    <source>
        <dbReference type="EMBL" id="VFT91045.1"/>
    </source>
</evidence>
<sequence length="680" mass="76658">MRVRVSSATTRRRSEIDDDDIEAHGPLTWQRVVLALISYALFLTDIPRSGYGFHVLPFPQVSTNMYSIFGPYNYRIAKISRDATSSTIVGQDDLGPLTSAAVWSYKFDTTSIGMRAILHRLAPHAWDACFAYAINCPTPSLDLPQVFSMLDTLVDVMARTTAPMMFMVEHHYVDHLQHILVPGVFKERQWRVVQGHVFNLTNSLTNESICHAPTSFTFCYLPWSNFQAFGPGLTSVGHVANHIRAHAESYLLSANQTLVVLVIESTVDDNHDAGGVIDTATKDFDVVTIFRVQTCDSRACHTDILDDYRYEGSMLSTNAPTYYRTLRLLRFVGQVYNSLRLVALFVGCFVVVRHNPSFAASSGLAKLLSTLKLGLRVPCQMVVYGSWFPVLLFVVSHTIDCTMVYSFSNDKWKSILGQMNMSLVDVLWILSCHMRNVWVLSLISKIVLHATHSTESLVHFGIPGVRGYVLAITSCLSVFFNIRLVSLRSTQLVDVALVPPSLHLGLLRTAHGLPYQMSNSGLWLDTKNLFFAGLVVLVILRLRFNHPIFVRAVVPHAVIVYANPLLFSTSWFGAVLDPHTSVTLDGSSRVASVRTMTKSRHAVHVLMNMAWMTDPCLFVHLLWQNPMVYTYEEPDSIVQFDHPLPPKQMQLWKADDSTSYVLVRKQPLLDLPWRRRIHIE</sequence>
<protein>
    <submittedName>
        <fullName evidence="2">Aste57867_14220 protein</fullName>
    </submittedName>
</protein>
<dbReference type="OrthoDB" id="68488at2759"/>
<evidence type="ECO:0000313" key="3">
    <source>
        <dbReference type="Proteomes" id="UP000332933"/>
    </source>
</evidence>
<dbReference type="EMBL" id="CAADRA010005551">
    <property type="protein sequence ID" value="VFT91045.1"/>
    <property type="molecule type" value="Genomic_DNA"/>
</dbReference>
<evidence type="ECO:0000313" key="1">
    <source>
        <dbReference type="EMBL" id="KAF0694941.1"/>
    </source>
</evidence>
<dbReference type="AlphaFoldDB" id="A0A485L1S7"/>
<gene>
    <name evidence="2" type="primary">Aste57867_14220</name>
    <name evidence="1" type="ORF">As57867_014169</name>
    <name evidence="2" type="ORF">ASTE57867_14220</name>
</gene>
<reference evidence="1" key="2">
    <citation type="submission" date="2019-06" db="EMBL/GenBank/DDBJ databases">
        <title>Genomics analysis of Aphanomyces spp. identifies a new class of oomycete effector associated with host adaptation.</title>
        <authorList>
            <person name="Gaulin E."/>
        </authorList>
    </citation>
    <scope>NUCLEOTIDE SEQUENCE</scope>
    <source>
        <strain evidence="1">CBS 578.67</strain>
    </source>
</reference>
<organism evidence="2 3">
    <name type="scientific">Aphanomyces stellatus</name>
    <dbReference type="NCBI Taxonomy" id="120398"/>
    <lineage>
        <taxon>Eukaryota</taxon>
        <taxon>Sar</taxon>
        <taxon>Stramenopiles</taxon>
        <taxon>Oomycota</taxon>
        <taxon>Saprolegniomycetes</taxon>
        <taxon>Saprolegniales</taxon>
        <taxon>Verrucalvaceae</taxon>
        <taxon>Aphanomyces</taxon>
    </lineage>
</organism>
<dbReference type="Proteomes" id="UP000332933">
    <property type="component" value="Unassembled WGS sequence"/>
</dbReference>
<keyword evidence="3" id="KW-1185">Reference proteome</keyword>
<reference evidence="2 3" key="1">
    <citation type="submission" date="2019-03" db="EMBL/GenBank/DDBJ databases">
        <authorList>
            <person name="Gaulin E."/>
            <person name="Dumas B."/>
        </authorList>
    </citation>
    <scope>NUCLEOTIDE SEQUENCE [LARGE SCALE GENOMIC DNA]</scope>
    <source>
        <strain evidence="2">CBS 568.67</strain>
    </source>
</reference>